<comment type="caution">
    <text evidence="1">The sequence shown here is derived from an EMBL/GenBank/DDBJ whole genome shotgun (WGS) entry which is preliminary data.</text>
</comment>
<dbReference type="Proteomes" id="UP000827872">
    <property type="component" value="Linkage Group LG03"/>
</dbReference>
<protein>
    <submittedName>
        <fullName evidence="1">Uncharacterized protein</fullName>
    </submittedName>
</protein>
<name>A0ACB8EJI8_9SAUR</name>
<accession>A0ACB8EJI8</accession>
<evidence type="ECO:0000313" key="1">
    <source>
        <dbReference type="EMBL" id="KAH7992492.1"/>
    </source>
</evidence>
<evidence type="ECO:0000313" key="2">
    <source>
        <dbReference type="Proteomes" id="UP000827872"/>
    </source>
</evidence>
<reference evidence="1" key="1">
    <citation type="submission" date="2021-08" db="EMBL/GenBank/DDBJ databases">
        <title>The first chromosome-level gecko genome reveals the dynamic sex chromosomes of Neotropical dwarf geckos (Sphaerodactylidae: Sphaerodactylus).</title>
        <authorList>
            <person name="Pinto B.J."/>
            <person name="Keating S.E."/>
            <person name="Gamble T."/>
        </authorList>
    </citation>
    <scope>NUCLEOTIDE SEQUENCE</scope>
    <source>
        <strain evidence="1">TG3544</strain>
    </source>
</reference>
<proteinExistence type="predicted"/>
<dbReference type="EMBL" id="CM037616">
    <property type="protein sequence ID" value="KAH7992492.1"/>
    <property type="molecule type" value="Genomic_DNA"/>
</dbReference>
<sequence>MAEGENCKVSPAEQKEDFEVIDSSQIPSTSELRSDGKERTAEDSPWPAPIVSFARKASENLAVSYGNALKSAALVGLIPKPVSNDSTAKLNLLQSKHTSDCRFIVQFREEQAVPQPETAQPTNILSGLLHYDQQADRDAPPTPVVELLYAVPTFLPL</sequence>
<keyword evidence="2" id="KW-1185">Reference proteome</keyword>
<gene>
    <name evidence="1" type="ORF">K3G42_023303</name>
</gene>
<organism evidence="1 2">
    <name type="scientific">Sphaerodactylus townsendi</name>
    <dbReference type="NCBI Taxonomy" id="933632"/>
    <lineage>
        <taxon>Eukaryota</taxon>
        <taxon>Metazoa</taxon>
        <taxon>Chordata</taxon>
        <taxon>Craniata</taxon>
        <taxon>Vertebrata</taxon>
        <taxon>Euteleostomi</taxon>
        <taxon>Lepidosauria</taxon>
        <taxon>Squamata</taxon>
        <taxon>Bifurcata</taxon>
        <taxon>Gekkota</taxon>
        <taxon>Sphaerodactylidae</taxon>
        <taxon>Sphaerodactylus</taxon>
    </lineage>
</organism>